<reference evidence="1 2" key="1">
    <citation type="submission" date="2020-02" db="EMBL/GenBank/DDBJ databases">
        <title>Out from the shadows clarifying the taxonomy of the family Cryomorphaceae and related taxa by utilizing the GTDB taxonomic framework.</title>
        <authorList>
            <person name="Bowman J.P."/>
        </authorList>
    </citation>
    <scope>NUCLEOTIDE SEQUENCE [LARGE SCALE GENOMIC DNA]</scope>
    <source>
        <strain evidence="1 2">QSSC 1-22</strain>
    </source>
</reference>
<dbReference type="PANTHER" id="PTHR36174">
    <property type="entry name" value="LIPID II:GLYCINE GLYCYLTRANSFERASE"/>
    <property type="match status" value="1"/>
</dbReference>
<dbReference type="Proteomes" id="UP000486602">
    <property type="component" value="Unassembled WGS sequence"/>
</dbReference>
<protein>
    <recommendedName>
        <fullName evidence="3">GNAT family N-acetyltransferase</fullName>
    </recommendedName>
</protein>
<dbReference type="EMBL" id="JAAGVY010000003">
    <property type="protein sequence ID" value="NEN22561.1"/>
    <property type="molecule type" value="Genomic_DNA"/>
</dbReference>
<keyword evidence="2" id="KW-1185">Reference proteome</keyword>
<sequence length="311" mass="34452">MNVSSDVSKFSEADANLFANASWAAMYGEGIMPIAIGNDAETKAILNLFVYKKIGKSVLINPPFSPNCGLSIAQNSSKRFTVNSDIKRVMRTLTEYLNSNFANAYIDIAFPPEVKDIQPFLQAGFKPEIAYTYQLNLSPSDKEILSAFSSERRKNVRDAEKNNLQAVLNSNPDEVVALVSDTLQRSGLKYDCEVLRRMINTDWTFTISIRDASQLLATAVIAYNNNCAYYIAGGSIKNLSNNGAGASALWEAIKESKKLNIPKFDFCGSSVPAIESFFRGFGGELTPFFRVKNNFMFFDLLKSSKEKIASH</sequence>
<dbReference type="PANTHER" id="PTHR36174:SF1">
    <property type="entry name" value="LIPID II:GLYCINE GLYCYLTRANSFERASE"/>
    <property type="match status" value="1"/>
</dbReference>
<dbReference type="RefSeq" id="WP_163283285.1">
    <property type="nucleotide sequence ID" value="NZ_JAAGVY010000003.1"/>
</dbReference>
<proteinExistence type="predicted"/>
<evidence type="ECO:0000313" key="1">
    <source>
        <dbReference type="EMBL" id="NEN22561.1"/>
    </source>
</evidence>
<dbReference type="AlphaFoldDB" id="A0A7K3WNH7"/>
<dbReference type="InterPro" id="IPR016181">
    <property type="entry name" value="Acyl_CoA_acyltransferase"/>
</dbReference>
<name>A0A7K3WNH7_9FLAO</name>
<dbReference type="SUPFAM" id="SSF55729">
    <property type="entry name" value="Acyl-CoA N-acyltransferases (Nat)"/>
    <property type="match status" value="1"/>
</dbReference>
<dbReference type="InterPro" id="IPR050644">
    <property type="entry name" value="PG_Glycine_Bridge_Synth"/>
</dbReference>
<gene>
    <name evidence="1" type="ORF">G3O08_03460</name>
</gene>
<accession>A0A7K3WNH7</accession>
<dbReference type="Gene3D" id="3.40.630.30">
    <property type="match status" value="1"/>
</dbReference>
<comment type="caution">
    <text evidence="1">The sequence shown here is derived from an EMBL/GenBank/DDBJ whole genome shotgun (WGS) entry which is preliminary data.</text>
</comment>
<organism evidence="1 2">
    <name type="scientific">Cryomorpha ignava</name>
    <dbReference type="NCBI Taxonomy" id="101383"/>
    <lineage>
        <taxon>Bacteria</taxon>
        <taxon>Pseudomonadati</taxon>
        <taxon>Bacteroidota</taxon>
        <taxon>Flavobacteriia</taxon>
        <taxon>Flavobacteriales</taxon>
        <taxon>Cryomorphaceae</taxon>
        <taxon>Cryomorpha</taxon>
    </lineage>
</organism>
<evidence type="ECO:0008006" key="3">
    <source>
        <dbReference type="Google" id="ProtNLM"/>
    </source>
</evidence>
<evidence type="ECO:0000313" key="2">
    <source>
        <dbReference type="Proteomes" id="UP000486602"/>
    </source>
</evidence>